<sequence>MNIHGRDDNNPLKYALQSYSFIDWFAQNLHDIVVDIGWTANVYWPSLPEELKRSTMLFCYAPMQELLRPGYKTLHFDRYCSSFAVVVDVLFLGRMSGETPGLPRFSFTPKIWY</sequence>
<dbReference type="AlphaFoldDB" id="A0A8H8T0G6"/>
<dbReference type="RefSeq" id="XP_043184621.1">
    <property type="nucleotide sequence ID" value="XM_043331111.1"/>
</dbReference>
<dbReference type="KEGG" id="rsx:RhiXN_11296"/>
<dbReference type="EMBL" id="CP059669">
    <property type="protein sequence ID" value="QRW24384.1"/>
    <property type="molecule type" value="Genomic_DNA"/>
</dbReference>
<proteinExistence type="predicted"/>
<protein>
    <submittedName>
        <fullName evidence="1">Uncharacterized protein</fullName>
    </submittedName>
</protein>
<evidence type="ECO:0000313" key="1">
    <source>
        <dbReference type="EMBL" id="QRW24384.1"/>
    </source>
</evidence>
<dbReference type="Proteomes" id="UP000650533">
    <property type="component" value="Chromosome 12"/>
</dbReference>
<evidence type="ECO:0000313" key="2">
    <source>
        <dbReference type="Proteomes" id="UP000650533"/>
    </source>
</evidence>
<reference evidence="1" key="1">
    <citation type="submission" date="2020-05" db="EMBL/GenBank/DDBJ databases">
        <title>Evolutionary and genomic comparisons of hybrid uninucleate and nonhybrid Rhizoctonia fungi.</title>
        <authorList>
            <person name="Li C."/>
            <person name="Chen X."/>
        </authorList>
    </citation>
    <scope>NUCLEOTIDE SEQUENCE</scope>
    <source>
        <strain evidence="1">AG-1 IA</strain>
    </source>
</reference>
<accession>A0A8H8T0G6</accession>
<name>A0A8H8T0G6_9AGAM</name>
<gene>
    <name evidence="1" type="ORF">RhiXN_11296</name>
</gene>
<organism evidence="1 2">
    <name type="scientific">Rhizoctonia solani</name>
    <dbReference type="NCBI Taxonomy" id="456999"/>
    <lineage>
        <taxon>Eukaryota</taxon>
        <taxon>Fungi</taxon>
        <taxon>Dikarya</taxon>
        <taxon>Basidiomycota</taxon>
        <taxon>Agaricomycotina</taxon>
        <taxon>Agaricomycetes</taxon>
        <taxon>Cantharellales</taxon>
        <taxon>Ceratobasidiaceae</taxon>
        <taxon>Rhizoctonia</taxon>
    </lineage>
</organism>
<dbReference type="GeneID" id="67033574"/>